<organism evidence="3 4">
    <name type="scientific">Ancylobacter defluvii</name>
    <dbReference type="NCBI Taxonomy" id="1282440"/>
    <lineage>
        <taxon>Bacteria</taxon>
        <taxon>Pseudomonadati</taxon>
        <taxon>Pseudomonadota</taxon>
        <taxon>Alphaproteobacteria</taxon>
        <taxon>Hyphomicrobiales</taxon>
        <taxon>Xanthobacteraceae</taxon>
        <taxon>Ancylobacter</taxon>
    </lineage>
</organism>
<evidence type="ECO:0000256" key="1">
    <source>
        <dbReference type="ARBA" id="ARBA00006056"/>
    </source>
</evidence>
<keyword evidence="4" id="KW-1185">Reference proteome</keyword>
<dbReference type="InterPro" id="IPR043143">
    <property type="entry name" value="Mal/L-sulf/L-lact_DH-like_NADP"/>
</dbReference>
<dbReference type="GO" id="GO:0016491">
    <property type="term" value="F:oxidoreductase activity"/>
    <property type="evidence" value="ECO:0007669"/>
    <property type="project" value="UniProtKB-KW"/>
</dbReference>
<dbReference type="InterPro" id="IPR003767">
    <property type="entry name" value="Malate/L-lactate_DH-like"/>
</dbReference>
<dbReference type="RefSeq" id="WP_213364640.1">
    <property type="nucleotide sequence ID" value="NZ_BSFM01000014.1"/>
</dbReference>
<evidence type="ECO:0000313" key="3">
    <source>
        <dbReference type="EMBL" id="GLK84780.1"/>
    </source>
</evidence>
<reference evidence="3" key="2">
    <citation type="submission" date="2023-01" db="EMBL/GenBank/DDBJ databases">
        <authorList>
            <person name="Sun Q."/>
            <person name="Evtushenko L."/>
        </authorList>
    </citation>
    <scope>NUCLEOTIDE SEQUENCE</scope>
    <source>
        <strain evidence="3">VKM B-2789</strain>
    </source>
</reference>
<gene>
    <name evidence="3" type="ORF">GCM10017653_28500</name>
</gene>
<dbReference type="Proteomes" id="UP001143330">
    <property type="component" value="Unassembled WGS sequence"/>
</dbReference>
<dbReference type="SUPFAM" id="SSF89733">
    <property type="entry name" value="L-sulfolactate dehydrogenase-like"/>
    <property type="match status" value="1"/>
</dbReference>
<comment type="caution">
    <text evidence="3">The sequence shown here is derived from an EMBL/GenBank/DDBJ whole genome shotgun (WGS) entry which is preliminary data.</text>
</comment>
<sequence>MNAAVKPDPGAAPSTASAQALEDLIADAMRACELPPEDARGVGRLMAEADLTGADGHGVFRLPQYVRRLKGGAVNPRPRIEVERAAPGVALVDGDNGMGHLVMSTAANTAIAIAREIGIGWVGVRRSNHAGPAALYVDRLAQAGMVGIYSVVASSNHMAPWGGTSSLLGTNPLAIAIPAGDGAPPVLLDIATTVVSYGTIKKHALSDIPLPEGWLVSKADGQPITDPKRSGEGLLLPIGGYKGSGLALMLGLLAGTLNGAAFGREVVDFNADSSTETNTGHFILALDVARFMPPAIFASVLQHQLDELRHDAPLPGTEGVRIPGDRRATLREARARDGVPIPAPLRRQLDELAATLGIPTLAARQ</sequence>
<protein>
    <submittedName>
        <fullName evidence="3">Lactate dehydrogenase</fullName>
    </submittedName>
</protein>
<dbReference type="PANTHER" id="PTHR11091:SF0">
    <property type="entry name" value="MALATE DEHYDROGENASE"/>
    <property type="match status" value="1"/>
</dbReference>
<dbReference type="InterPro" id="IPR036111">
    <property type="entry name" value="Mal/L-sulfo/L-lacto_DH-like_sf"/>
</dbReference>
<dbReference type="PANTHER" id="PTHR11091">
    <property type="entry name" value="OXIDOREDUCTASE-RELATED"/>
    <property type="match status" value="1"/>
</dbReference>
<evidence type="ECO:0000256" key="2">
    <source>
        <dbReference type="ARBA" id="ARBA00023002"/>
    </source>
</evidence>
<dbReference type="AlphaFoldDB" id="A0A9W6JVQ2"/>
<accession>A0A9W6JVQ2</accession>
<name>A0A9W6JVQ2_9HYPH</name>
<keyword evidence="2" id="KW-0560">Oxidoreductase</keyword>
<dbReference type="Gene3D" id="1.10.1530.10">
    <property type="match status" value="1"/>
</dbReference>
<proteinExistence type="inferred from homology"/>
<dbReference type="InterPro" id="IPR043144">
    <property type="entry name" value="Mal/L-sulf/L-lact_DH-like_ah"/>
</dbReference>
<dbReference type="Pfam" id="PF02615">
    <property type="entry name" value="Ldh_2"/>
    <property type="match status" value="1"/>
</dbReference>
<comment type="similarity">
    <text evidence="1">Belongs to the LDH2/MDH2 oxidoreductase family.</text>
</comment>
<dbReference type="EMBL" id="BSFM01000014">
    <property type="protein sequence ID" value="GLK84780.1"/>
    <property type="molecule type" value="Genomic_DNA"/>
</dbReference>
<dbReference type="Gene3D" id="3.30.1370.60">
    <property type="entry name" value="Hypothetical oxidoreductase yiak, domain 2"/>
    <property type="match status" value="1"/>
</dbReference>
<evidence type="ECO:0000313" key="4">
    <source>
        <dbReference type="Proteomes" id="UP001143330"/>
    </source>
</evidence>
<reference evidence="3" key="1">
    <citation type="journal article" date="2014" name="Int. J. Syst. Evol. Microbiol.">
        <title>Complete genome sequence of Corynebacterium casei LMG S-19264T (=DSM 44701T), isolated from a smear-ripened cheese.</title>
        <authorList>
            <consortium name="US DOE Joint Genome Institute (JGI-PGF)"/>
            <person name="Walter F."/>
            <person name="Albersmeier A."/>
            <person name="Kalinowski J."/>
            <person name="Ruckert C."/>
        </authorList>
    </citation>
    <scope>NUCLEOTIDE SEQUENCE</scope>
    <source>
        <strain evidence="3">VKM B-2789</strain>
    </source>
</reference>